<comment type="caution">
    <text evidence="2">The sequence shown here is derived from an EMBL/GenBank/DDBJ whole genome shotgun (WGS) entry which is preliminary data.</text>
</comment>
<protein>
    <submittedName>
        <fullName evidence="2">Uncharacterized protein</fullName>
    </submittedName>
</protein>
<reference evidence="3" key="1">
    <citation type="submission" date="2024-07" db="EMBL/GenBank/DDBJ databases">
        <title>Two chromosome-level genome assemblies of Korean endemic species Abeliophyllum distichum and Forsythia ovata (Oleaceae).</title>
        <authorList>
            <person name="Jang H."/>
        </authorList>
    </citation>
    <scope>NUCLEOTIDE SEQUENCE [LARGE SCALE GENOMIC DNA]</scope>
</reference>
<evidence type="ECO:0000256" key="1">
    <source>
        <dbReference type="SAM" id="MobiDB-lite"/>
    </source>
</evidence>
<name>A0ABD1WHR1_9LAMI</name>
<feature type="compositionally biased region" description="Polar residues" evidence="1">
    <location>
        <begin position="83"/>
        <end position="113"/>
    </location>
</feature>
<dbReference type="EMBL" id="JBFOLJ010000003">
    <property type="protein sequence ID" value="KAL2549224.1"/>
    <property type="molecule type" value="Genomic_DNA"/>
</dbReference>
<dbReference type="AlphaFoldDB" id="A0ABD1WHR1"/>
<accession>A0ABD1WHR1</accession>
<evidence type="ECO:0000313" key="3">
    <source>
        <dbReference type="Proteomes" id="UP001604277"/>
    </source>
</evidence>
<sequence length="113" mass="12903">MDTPTRRMTRSSVKKKSPDIVKKPTLYFKQKFISLDMPTPKKYSNYEKNRNAHNEESRQQMGSFSSKKLQKNENVDKPISDKVAQSCSSKKINQSASDFGMQQSLIGLNQDPA</sequence>
<feature type="region of interest" description="Disordered" evidence="1">
    <location>
        <begin position="38"/>
        <end position="113"/>
    </location>
</feature>
<evidence type="ECO:0000313" key="2">
    <source>
        <dbReference type="EMBL" id="KAL2549224.1"/>
    </source>
</evidence>
<proteinExistence type="predicted"/>
<feature type="compositionally biased region" description="Basic and acidic residues" evidence="1">
    <location>
        <begin position="70"/>
        <end position="80"/>
    </location>
</feature>
<keyword evidence="3" id="KW-1185">Reference proteome</keyword>
<gene>
    <name evidence="2" type="ORF">Fot_10754</name>
</gene>
<feature type="compositionally biased region" description="Basic and acidic residues" evidence="1">
    <location>
        <begin position="44"/>
        <end position="58"/>
    </location>
</feature>
<dbReference type="Proteomes" id="UP001604277">
    <property type="component" value="Unassembled WGS sequence"/>
</dbReference>
<organism evidence="2 3">
    <name type="scientific">Forsythia ovata</name>
    <dbReference type="NCBI Taxonomy" id="205694"/>
    <lineage>
        <taxon>Eukaryota</taxon>
        <taxon>Viridiplantae</taxon>
        <taxon>Streptophyta</taxon>
        <taxon>Embryophyta</taxon>
        <taxon>Tracheophyta</taxon>
        <taxon>Spermatophyta</taxon>
        <taxon>Magnoliopsida</taxon>
        <taxon>eudicotyledons</taxon>
        <taxon>Gunneridae</taxon>
        <taxon>Pentapetalae</taxon>
        <taxon>asterids</taxon>
        <taxon>lamiids</taxon>
        <taxon>Lamiales</taxon>
        <taxon>Oleaceae</taxon>
        <taxon>Forsythieae</taxon>
        <taxon>Forsythia</taxon>
    </lineage>
</organism>